<dbReference type="Proteomes" id="UP001242480">
    <property type="component" value="Unassembled WGS sequence"/>
</dbReference>
<dbReference type="Gene3D" id="1.10.3210.10">
    <property type="entry name" value="Hypothetical protein af1432"/>
    <property type="match status" value="1"/>
</dbReference>
<reference evidence="1 2" key="1">
    <citation type="submission" date="2023-07" db="EMBL/GenBank/DDBJ databases">
        <title>Genomic Encyclopedia of Type Strains, Phase IV (KMG-IV): sequencing the most valuable type-strain genomes for metagenomic binning, comparative biology and taxonomic classification.</title>
        <authorList>
            <person name="Goeker M."/>
        </authorList>
    </citation>
    <scope>NUCLEOTIDE SEQUENCE [LARGE SCALE GENOMIC DNA]</scope>
    <source>
        <strain evidence="1 2">DSM 19619</strain>
    </source>
</reference>
<evidence type="ECO:0000313" key="2">
    <source>
        <dbReference type="Proteomes" id="UP001242480"/>
    </source>
</evidence>
<accession>A0ABU0J5A8</accession>
<gene>
    <name evidence="1" type="ORF">QO011_002457</name>
</gene>
<proteinExistence type="predicted"/>
<name>A0ABU0J5A8_9HYPH</name>
<dbReference type="EMBL" id="JAUSVX010000003">
    <property type="protein sequence ID" value="MDQ0469446.1"/>
    <property type="molecule type" value="Genomic_DNA"/>
</dbReference>
<protein>
    <recommendedName>
        <fullName evidence="3">Metal-dependent phosphohydrolase</fullName>
    </recommendedName>
</protein>
<comment type="caution">
    <text evidence="1">The sequence shown here is derived from an EMBL/GenBank/DDBJ whole genome shotgun (WGS) entry which is preliminary data.</text>
</comment>
<dbReference type="SUPFAM" id="SSF109604">
    <property type="entry name" value="HD-domain/PDEase-like"/>
    <property type="match status" value="1"/>
</dbReference>
<organism evidence="1 2">
    <name type="scientific">Labrys wisconsinensis</name>
    <dbReference type="NCBI Taxonomy" id="425677"/>
    <lineage>
        <taxon>Bacteria</taxon>
        <taxon>Pseudomonadati</taxon>
        <taxon>Pseudomonadota</taxon>
        <taxon>Alphaproteobacteria</taxon>
        <taxon>Hyphomicrobiales</taxon>
        <taxon>Xanthobacteraceae</taxon>
        <taxon>Labrys</taxon>
    </lineage>
</organism>
<evidence type="ECO:0008006" key="3">
    <source>
        <dbReference type="Google" id="ProtNLM"/>
    </source>
</evidence>
<sequence>MLNPSELIADELGRQLSATYRRAFGGRQPIYAEIIDEAARLVIERIASSDALYHNAEHTALVTLVMQDILRGWRAQREVTPADWLHMTLAALTHDIGYVRGTCRADTRVECVIDAAGTMLPMPRGSSDAYLAPYHVERSKIAIRERFAAHAVIDADRLAAAIELTRFPIPEGDDHAATSTEAGLVRAADLIGQLGDPLYLRKLNALFHEFSEIGMNEELGYETPADMAERYPLFFWSRVEPYVRDAISILERTMEGRQWVANLYSHVFAIEHALPTIGPHPGQ</sequence>
<dbReference type="RefSeq" id="WP_307272172.1">
    <property type="nucleotide sequence ID" value="NZ_JAUSVX010000003.1"/>
</dbReference>
<evidence type="ECO:0000313" key="1">
    <source>
        <dbReference type="EMBL" id="MDQ0469446.1"/>
    </source>
</evidence>
<keyword evidence="2" id="KW-1185">Reference proteome</keyword>